<comment type="catalytic activity">
    <reaction evidence="7">
        <text>methylarsonate + 2 glutathione + H(+) = methylarsonous acid + glutathione disulfide + H2O</text>
        <dbReference type="Rhea" id="RHEA:15969"/>
        <dbReference type="ChEBI" id="CHEBI:15377"/>
        <dbReference type="ChEBI" id="CHEBI:15378"/>
        <dbReference type="ChEBI" id="CHEBI:17826"/>
        <dbReference type="ChEBI" id="CHEBI:33409"/>
        <dbReference type="ChEBI" id="CHEBI:57925"/>
        <dbReference type="ChEBI" id="CHEBI:58297"/>
        <dbReference type="EC" id="1.20.4.2"/>
    </reaction>
</comment>
<evidence type="ECO:0000313" key="12">
    <source>
        <dbReference type="Proteomes" id="UP000821853"/>
    </source>
</evidence>
<dbReference type="SFLD" id="SFLDS00019">
    <property type="entry name" value="Glutathione_Transferase_(cytos"/>
    <property type="match status" value="2"/>
</dbReference>
<dbReference type="InterPro" id="IPR050983">
    <property type="entry name" value="GST_Omega/HSP26"/>
</dbReference>
<comment type="catalytic activity">
    <reaction evidence="8">
        <text>L-dehydroascorbate + 2 glutathione = glutathione disulfide + L-ascorbate</text>
        <dbReference type="Rhea" id="RHEA:24424"/>
        <dbReference type="ChEBI" id="CHEBI:38290"/>
        <dbReference type="ChEBI" id="CHEBI:57925"/>
        <dbReference type="ChEBI" id="CHEBI:58297"/>
        <dbReference type="ChEBI" id="CHEBI:58539"/>
        <dbReference type="EC" id="1.8.5.1"/>
    </reaction>
</comment>
<evidence type="ECO:0000256" key="6">
    <source>
        <dbReference type="ARBA" id="ARBA00032681"/>
    </source>
</evidence>
<dbReference type="PRINTS" id="PR01625">
    <property type="entry name" value="GSTRNSFRASEO"/>
</dbReference>
<dbReference type="GO" id="GO:0006749">
    <property type="term" value="P:glutathione metabolic process"/>
    <property type="evidence" value="ECO:0007669"/>
    <property type="project" value="TreeGrafter"/>
</dbReference>
<dbReference type="EMBL" id="JABSTR010000011">
    <property type="protein sequence ID" value="KAH9381868.1"/>
    <property type="molecule type" value="Genomic_DNA"/>
</dbReference>
<dbReference type="PANTHER" id="PTHR43968">
    <property type="match status" value="1"/>
</dbReference>
<dbReference type="Pfam" id="PF00043">
    <property type="entry name" value="GST_C"/>
    <property type="match status" value="1"/>
</dbReference>
<dbReference type="InterPro" id="IPR036249">
    <property type="entry name" value="Thioredoxin-like_sf"/>
</dbReference>
<dbReference type="Gene3D" id="1.20.1050.10">
    <property type="match status" value="2"/>
</dbReference>
<gene>
    <name evidence="11" type="ORF">HPB48_011719</name>
</gene>
<feature type="domain" description="GST N-terminal" evidence="9">
    <location>
        <begin position="145"/>
        <end position="223"/>
    </location>
</feature>
<dbReference type="SFLD" id="SFLDG00358">
    <property type="entry name" value="Main_(cytGST)"/>
    <property type="match status" value="2"/>
</dbReference>
<dbReference type="PROSITE" id="PS51354">
    <property type="entry name" value="GLUTAREDOXIN_2"/>
    <property type="match status" value="1"/>
</dbReference>
<dbReference type="InterPro" id="IPR004045">
    <property type="entry name" value="Glutathione_S-Trfase_N"/>
</dbReference>
<comment type="caution">
    <text evidence="11">The sequence shown here is derived from an EMBL/GenBank/DDBJ whole genome shotgun (WGS) entry which is preliminary data.</text>
</comment>
<dbReference type="EC" id="1.20.4.2" evidence="3"/>
<dbReference type="GO" id="GO:0045174">
    <property type="term" value="F:glutathione dehydrogenase (ascorbate) activity"/>
    <property type="evidence" value="ECO:0007669"/>
    <property type="project" value="UniProtKB-EC"/>
</dbReference>
<dbReference type="OrthoDB" id="6505778at2759"/>
<proteinExistence type="inferred from homology"/>
<feature type="domain" description="GST N-terminal" evidence="9">
    <location>
        <begin position="1"/>
        <end position="72"/>
    </location>
</feature>
<dbReference type="Proteomes" id="UP000821853">
    <property type="component" value="Chromosome 9"/>
</dbReference>
<keyword evidence="12" id="KW-1185">Reference proteome</keyword>
<dbReference type="GO" id="GO:0005737">
    <property type="term" value="C:cytoplasm"/>
    <property type="evidence" value="ECO:0007669"/>
    <property type="project" value="InterPro"/>
</dbReference>
<dbReference type="OMA" id="EFICATR"/>
<dbReference type="FunFam" id="1.20.1050.10:FF:000009">
    <property type="entry name" value="Glutathione S-transferase omega-1"/>
    <property type="match status" value="1"/>
</dbReference>
<dbReference type="PROSITE" id="PS50404">
    <property type="entry name" value="GST_NTER"/>
    <property type="match status" value="2"/>
</dbReference>
<evidence type="ECO:0000256" key="3">
    <source>
        <dbReference type="ARBA" id="ARBA00013060"/>
    </source>
</evidence>
<evidence type="ECO:0000313" key="11">
    <source>
        <dbReference type="EMBL" id="KAH9381868.1"/>
    </source>
</evidence>
<dbReference type="GO" id="GO:0050610">
    <property type="term" value="F:methylarsonate reductase activity"/>
    <property type="evidence" value="ECO:0007669"/>
    <property type="project" value="UniProtKB-EC"/>
</dbReference>
<dbReference type="SUPFAM" id="SSF52833">
    <property type="entry name" value="Thioredoxin-like"/>
    <property type="match status" value="2"/>
</dbReference>
<comment type="similarity">
    <text evidence="1">Belongs to the GST superfamily. Omega family.</text>
</comment>
<dbReference type="FunFam" id="3.40.30.10:FF:000123">
    <property type="entry name" value="Glutathione transferase o1"/>
    <property type="match status" value="2"/>
</dbReference>
<dbReference type="InterPro" id="IPR005442">
    <property type="entry name" value="GST_omega"/>
</dbReference>
<evidence type="ECO:0000256" key="4">
    <source>
        <dbReference type="ARBA" id="ARBA00023002"/>
    </source>
</evidence>
<protein>
    <recommendedName>
        <fullName evidence="5">Glutathione-dependent dehydroascorbate reductase</fullName>
        <ecNumber evidence="3">1.20.4.2</ecNumber>
        <ecNumber evidence="2">1.8.5.1</ecNumber>
    </recommendedName>
    <alternativeName>
        <fullName evidence="6">Monomethylarsonic acid reductase</fullName>
    </alternativeName>
</protein>
<accession>A0A9J6H5D6</accession>
<name>A0A9J6H5D6_HAELO</name>
<dbReference type="InterPro" id="IPR036282">
    <property type="entry name" value="Glutathione-S-Trfase_C_sf"/>
</dbReference>
<reference evidence="11 12" key="1">
    <citation type="journal article" date="2020" name="Cell">
        <title>Large-Scale Comparative Analyses of Tick Genomes Elucidate Their Genetic Diversity and Vector Capacities.</title>
        <authorList>
            <consortium name="Tick Genome and Microbiome Consortium (TIGMIC)"/>
            <person name="Jia N."/>
            <person name="Wang J."/>
            <person name="Shi W."/>
            <person name="Du L."/>
            <person name="Sun Y."/>
            <person name="Zhan W."/>
            <person name="Jiang J.F."/>
            <person name="Wang Q."/>
            <person name="Zhang B."/>
            <person name="Ji P."/>
            <person name="Bell-Sakyi L."/>
            <person name="Cui X.M."/>
            <person name="Yuan T.T."/>
            <person name="Jiang B.G."/>
            <person name="Yang W.F."/>
            <person name="Lam T.T."/>
            <person name="Chang Q.C."/>
            <person name="Ding S.J."/>
            <person name="Wang X.J."/>
            <person name="Zhu J.G."/>
            <person name="Ruan X.D."/>
            <person name="Zhao L."/>
            <person name="Wei J.T."/>
            <person name="Ye R.Z."/>
            <person name="Que T.C."/>
            <person name="Du C.H."/>
            <person name="Zhou Y.H."/>
            <person name="Cheng J.X."/>
            <person name="Dai P.F."/>
            <person name="Guo W.B."/>
            <person name="Han X.H."/>
            <person name="Huang E.J."/>
            <person name="Li L.F."/>
            <person name="Wei W."/>
            <person name="Gao Y.C."/>
            <person name="Liu J.Z."/>
            <person name="Shao H.Z."/>
            <person name="Wang X."/>
            <person name="Wang C.C."/>
            <person name="Yang T.C."/>
            <person name="Huo Q.B."/>
            <person name="Li W."/>
            <person name="Chen H.Y."/>
            <person name="Chen S.E."/>
            <person name="Zhou L.G."/>
            <person name="Ni X.B."/>
            <person name="Tian J.H."/>
            <person name="Sheng Y."/>
            <person name="Liu T."/>
            <person name="Pan Y.S."/>
            <person name="Xia L.Y."/>
            <person name="Li J."/>
            <person name="Zhao F."/>
            <person name="Cao W.C."/>
        </authorList>
    </citation>
    <scope>NUCLEOTIDE SEQUENCE [LARGE SCALE GENOMIC DNA]</scope>
    <source>
        <strain evidence="11">HaeL-2018</strain>
    </source>
</reference>
<evidence type="ECO:0000256" key="7">
    <source>
        <dbReference type="ARBA" id="ARBA00048353"/>
    </source>
</evidence>
<dbReference type="SUPFAM" id="SSF47616">
    <property type="entry name" value="GST C-terminal domain-like"/>
    <property type="match status" value="1"/>
</dbReference>
<dbReference type="Pfam" id="PF13417">
    <property type="entry name" value="GST_N_3"/>
    <property type="match status" value="2"/>
</dbReference>
<evidence type="ECO:0000256" key="8">
    <source>
        <dbReference type="ARBA" id="ARBA00049544"/>
    </source>
</evidence>
<dbReference type="PANTHER" id="PTHR43968:SF6">
    <property type="entry name" value="GLUTATHIONE S-TRANSFERASE OMEGA"/>
    <property type="match status" value="1"/>
</dbReference>
<dbReference type="GO" id="GO:0004364">
    <property type="term" value="F:glutathione transferase activity"/>
    <property type="evidence" value="ECO:0007669"/>
    <property type="project" value="InterPro"/>
</dbReference>
<dbReference type="VEuPathDB" id="VectorBase:HLOH_053909"/>
<dbReference type="InterPro" id="IPR010987">
    <property type="entry name" value="Glutathione-S-Trfase_C-like"/>
</dbReference>
<evidence type="ECO:0000256" key="5">
    <source>
        <dbReference type="ARBA" id="ARBA00032186"/>
    </source>
</evidence>
<dbReference type="Gene3D" id="3.40.30.10">
    <property type="entry name" value="Glutaredoxin"/>
    <property type="match status" value="2"/>
</dbReference>
<keyword evidence="4" id="KW-0560">Oxidoreductase</keyword>
<organism evidence="11 12">
    <name type="scientific">Haemaphysalis longicornis</name>
    <name type="common">Bush tick</name>
    <dbReference type="NCBI Taxonomy" id="44386"/>
    <lineage>
        <taxon>Eukaryota</taxon>
        <taxon>Metazoa</taxon>
        <taxon>Ecdysozoa</taxon>
        <taxon>Arthropoda</taxon>
        <taxon>Chelicerata</taxon>
        <taxon>Arachnida</taxon>
        <taxon>Acari</taxon>
        <taxon>Parasitiformes</taxon>
        <taxon>Ixodida</taxon>
        <taxon>Ixodoidea</taxon>
        <taxon>Ixodidae</taxon>
        <taxon>Haemaphysalinae</taxon>
        <taxon>Haemaphysalis</taxon>
    </lineage>
</organism>
<evidence type="ECO:0000259" key="10">
    <source>
        <dbReference type="PROSITE" id="PS50405"/>
    </source>
</evidence>
<dbReference type="InterPro" id="IPR040079">
    <property type="entry name" value="Glutathione_S-Trfase"/>
</dbReference>
<sequence length="366" mass="41211">MRFCPYAQRALLVLKAKSIDHEVVNVDLGKRPEWYHDVLPAGTVPVMYQDDKVISGSMPIIEYLEEVYPKPALMPSDPYLKALDRSFLDSASSCAPMIVSILKNLGPKEEHWAKAVQKMQGFEKELAKRKTAYFSGSKLPPLAPGKLRLYSMRFCPFAQRALLVLKAKAIDHEVVNVNLRKRPEWYDDVLPSGTVPVLYQDDKVISGSLPIMEYLEEAYPKPALMPSDPYLKALDRSFLDSALPTASNISSIWLKIGSKEDNWTKFVQKIPLFEKELAKREGTYFSGNQPGLVDYALWPSIAGGRAVSVVYPELKMPCPDEVPLFSRWVDNMLEHSVVKAVTNEDHIVQYVRSGVIGDKDLNVGLH</sequence>
<dbReference type="AlphaFoldDB" id="A0A9J6H5D6"/>
<dbReference type="PROSITE" id="PS50405">
    <property type="entry name" value="GST_CTER"/>
    <property type="match status" value="1"/>
</dbReference>
<dbReference type="EC" id="1.8.5.1" evidence="2"/>
<feature type="domain" description="GST C-terminal" evidence="10">
    <location>
        <begin position="228"/>
        <end position="351"/>
    </location>
</feature>
<evidence type="ECO:0000256" key="2">
    <source>
        <dbReference type="ARBA" id="ARBA00012436"/>
    </source>
</evidence>
<evidence type="ECO:0000259" key="9">
    <source>
        <dbReference type="PROSITE" id="PS50404"/>
    </source>
</evidence>
<evidence type="ECO:0000256" key="1">
    <source>
        <dbReference type="ARBA" id="ARBA00011067"/>
    </source>
</evidence>
<dbReference type="InterPro" id="IPR004046">
    <property type="entry name" value="GST_C"/>
</dbReference>